<comment type="subcellular location">
    <subcellularLocation>
        <location evidence="1 10">Cell membrane</location>
        <topology evidence="1 10">Multi-pass membrane protein</topology>
    </subcellularLocation>
</comment>
<evidence type="ECO:0000256" key="10">
    <source>
        <dbReference type="HAMAP-Rule" id="MF_00115"/>
    </source>
</evidence>
<protein>
    <recommendedName>
        <fullName evidence="10">Large-conductance mechanosensitive channel</fullName>
    </recommendedName>
</protein>
<evidence type="ECO:0000256" key="9">
    <source>
        <dbReference type="ARBA" id="ARBA00023303"/>
    </source>
</evidence>
<name>A0A3A3Z341_9ACTN</name>
<dbReference type="RefSeq" id="WP_119948760.1">
    <property type="nucleotide sequence ID" value="NZ_QZEZ01000001.1"/>
</dbReference>
<organism evidence="11 12">
    <name type="scientific">Vallicoccus soli</name>
    <dbReference type="NCBI Taxonomy" id="2339232"/>
    <lineage>
        <taxon>Bacteria</taxon>
        <taxon>Bacillati</taxon>
        <taxon>Actinomycetota</taxon>
        <taxon>Actinomycetes</taxon>
        <taxon>Motilibacterales</taxon>
        <taxon>Vallicoccaceae</taxon>
        <taxon>Vallicoccus</taxon>
    </lineage>
</organism>
<dbReference type="AlphaFoldDB" id="A0A3A3Z341"/>
<reference evidence="11 12" key="1">
    <citation type="submission" date="2018-09" db="EMBL/GenBank/DDBJ databases">
        <title>YIM 75000 draft genome.</title>
        <authorList>
            <person name="Tang S."/>
            <person name="Feng Y."/>
        </authorList>
    </citation>
    <scope>NUCLEOTIDE SEQUENCE [LARGE SCALE GENOMIC DNA]</scope>
    <source>
        <strain evidence="11 12">YIM 75000</strain>
    </source>
</reference>
<keyword evidence="5 10" id="KW-0812">Transmembrane</keyword>
<evidence type="ECO:0000256" key="4">
    <source>
        <dbReference type="ARBA" id="ARBA00022475"/>
    </source>
</evidence>
<keyword evidence="8 10" id="KW-0472">Membrane</keyword>
<keyword evidence="7 10" id="KW-0406">Ion transport</keyword>
<dbReference type="GO" id="GO:0008381">
    <property type="term" value="F:mechanosensitive monoatomic ion channel activity"/>
    <property type="evidence" value="ECO:0007669"/>
    <property type="project" value="UniProtKB-UniRule"/>
</dbReference>
<dbReference type="OrthoDB" id="9810350at2"/>
<proteinExistence type="inferred from homology"/>
<keyword evidence="3 10" id="KW-0813">Transport</keyword>
<feature type="transmembrane region" description="Helical" evidence="10">
    <location>
        <begin position="12"/>
        <end position="34"/>
    </location>
</feature>
<gene>
    <name evidence="10 11" type="primary">mscL</name>
    <name evidence="11" type="ORF">D5H78_02330</name>
</gene>
<accession>A0A3A3Z341</accession>
<evidence type="ECO:0000313" key="12">
    <source>
        <dbReference type="Proteomes" id="UP000265614"/>
    </source>
</evidence>
<keyword evidence="4 10" id="KW-1003">Cell membrane</keyword>
<dbReference type="Proteomes" id="UP000265614">
    <property type="component" value="Unassembled WGS sequence"/>
</dbReference>
<evidence type="ECO:0000256" key="5">
    <source>
        <dbReference type="ARBA" id="ARBA00022692"/>
    </source>
</evidence>
<dbReference type="InterPro" id="IPR001185">
    <property type="entry name" value="MS_channel"/>
</dbReference>
<keyword evidence="12" id="KW-1185">Reference proteome</keyword>
<comment type="similarity">
    <text evidence="2 10">Belongs to the MscL family.</text>
</comment>
<dbReference type="InterPro" id="IPR036019">
    <property type="entry name" value="MscL_channel"/>
</dbReference>
<dbReference type="EMBL" id="QZEZ01000001">
    <property type="protein sequence ID" value="RJK97834.1"/>
    <property type="molecule type" value="Genomic_DNA"/>
</dbReference>
<dbReference type="PANTHER" id="PTHR30266:SF2">
    <property type="entry name" value="LARGE-CONDUCTANCE MECHANOSENSITIVE CHANNEL"/>
    <property type="match status" value="1"/>
</dbReference>
<dbReference type="InterPro" id="IPR019823">
    <property type="entry name" value="Mechanosensitive_channel_CS"/>
</dbReference>
<sequence length="148" mass="15306">MLRGFRDFVLRGNVIDLAVAVVVGAAFGAVVTALTERVLQPLVNAVGSPRTGGLGFEVRAGVPSTFVDLGAVITAAVNFVLVAAVVYVAVVTPMNRLLALRKRDEVEEPASPPEDVQVLQEIRELLRRQVALQEAGAPPAGPGGGAGA</sequence>
<dbReference type="Pfam" id="PF01741">
    <property type="entry name" value="MscL"/>
    <property type="match status" value="1"/>
</dbReference>
<dbReference type="NCBIfam" id="TIGR00220">
    <property type="entry name" value="mscL"/>
    <property type="match status" value="1"/>
</dbReference>
<feature type="transmembrane region" description="Helical" evidence="10">
    <location>
        <begin position="69"/>
        <end position="92"/>
    </location>
</feature>
<keyword evidence="9 10" id="KW-0407">Ion channel</keyword>
<comment type="function">
    <text evidence="10">Channel that opens in response to stretch forces in the membrane lipid bilayer. May participate in the regulation of osmotic pressure changes within the cell.</text>
</comment>
<dbReference type="Gene3D" id="1.10.1200.120">
    <property type="entry name" value="Large-conductance mechanosensitive channel, MscL, domain 1"/>
    <property type="match status" value="1"/>
</dbReference>
<comment type="caution">
    <text evidence="11">The sequence shown here is derived from an EMBL/GenBank/DDBJ whole genome shotgun (WGS) entry which is preliminary data.</text>
</comment>
<dbReference type="PRINTS" id="PR01264">
    <property type="entry name" value="MECHCHANNEL"/>
</dbReference>
<evidence type="ECO:0000256" key="3">
    <source>
        <dbReference type="ARBA" id="ARBA00022448"/>
    </source>
</evidence>
<evidence type="ECO:0000256" key="8">
    <source>
        <dbReference type="ARBA" id="ARBA00023136"/>
    </source>
</evidence>
<dbReference type="GO" id="GO:0005886">
    <property type="term" value="C:plasma membrane"/>
    <property type="evidence" value="ECO:0007669"/>
    <property type="project" value="UniProtKB-SubCell"/>
</dbReference>
<evidence type="ECO:0000256" key="1">
    <source>
        <dbReference type="ARBA" id="ARBA00004651"/>
    </source>
</evidence>
<evidence type="ECO:0000256" key="7">
    <source>
        <dbReference type="ARBA" id="ARBA00023065"/>
    </source>
</evidence>
<dbReference type="InterPro" id="IPR037673">
    <property type="entry name" value="MSC/AndL"/>
</dbReference>
<evidence type="ECO:0000256" key="6">
    <source>
        <dbReference type="ARBA" id="ARBA00022989"/>
    </source>
</evidence>
<dbReference type="SUPFAM" id="SSF81330">
    <property type="entry name" value="Gated mechanosensitive channel"/>
    <property type="match status" value="1"/>
</dbReference>
<dbReference type="HAMAP" id="MF_00115">
    <property type="entry name" value="MscL"/>
    <property type="match status" value="1"/>
</dbReference>
<keyword evidence="6 10" id="KW-1133">Transmembrane helix</keyword>
<comment type="subunit">
    <text evidence="10">Homopentamer.</text>
</comment>
<evidence type="ECO:0000256" key="2">
    <source>
        <dbReference type="ARBA" id="ARBA00007254"/>
    </source>
</evidence>
<evidence type="ECO:0000313" key="11">
    <source>
        <dbReference type="EMBL" id="RJK97834.1"/>
    </source>
</evidence>
<dbReference type="PROSITE" id="PS01327">
    <property type="entry name" value="MSCL"/>
    <property type="match status" value="1"/>
</dbReference>
<dbReference type="PANTHER" id="PTHR30266">
    <property type="entry name" value="MECHANOSENSITIVE CHANNEL MSCL"/>
    <property type="match status" value="1"/>
</dbReference>